<name>C8PH68_9BACT</name>
<protein>
    <submittedName>
        <fullName evidence="1">Uncharacterized protein</fullName>
    </submittedName>
</protein>
<dbReference type="AlphaFoldDB" id="C8PH68"/>
<accession>C8PH68</accession>
<proteinExistence type="predicted"/>
<sequence length="37" mass="4476">MIKFSRLFISKFHSKFYVDFKFKVQCSISPSILNFEI</sequence>
<comment type="caution">
    <text evidence="1">The sequence shown here is derived from an EMBL/GenBank/DDBJ whole genome shotgun (WGS) entry which is preliminary data.</text>
</comment>
<evidence type="ECO:0000313" key="1">
    <source>
        <dbReference type="EMBL" id="EEV17889.1"/>
    </source>
</evidence>
<gene>
    <name evidence="1" type="ORF">CAMGR0001_2256</name>
</gene>
<organism evidence="1 2">
    <name type="scientific">Campylobacter gracilis RM3268</name>
    <dbReference type="NCBI Taxonomy" id="553220"/>
    <lineage>
        <taxon>Bacteria</taxon>
        <taxon>Pseudomonadati</taxon>
        <taxon>Campylobacterota</taxon>
        <taxon>Epsilonproteobacteria</taxon>
        <taxon>Campylobacterales</taxon>
        <taxon>Campylobacteraceae</taxon>
        <taxon>Campylobacter</taxon>
    </lineage>
</organism>
<evidence type="ECO:0000313" key="2">
    <source>
        <dbReference type="Proteomes" id="UP000005709"/>
    </source>
</evidence>
<dbReference type="EMBL" id="ACYG01000022">
    <property type="protein sequence ID" value="EEV17889.1"/>
    <property type="molecule type" value="Genomic_DNA"/>
</dbReference>
<keyword evidence="2" id="KW-1185">Reference proteome</keyword>
<reference evidence="1 2" key="1">
    <citation type="submission" date="2009-07" db="EMBL/GenBank/DDBJ databases">
        <authorList>
            <person name="Madupu R."/>
            <person name="Sebastian Y."/>
            <person name="Durkin A.S."/>
            <person name="Torralba M."/>
            <person name="Methe B."/>
            <person name="Sutton G.G."/>
            <person name="Strausberg R.L."/>
            <person name="Nelson K.E."/>
        </authorList>
    </citation>
    <scope>NUCLEOTIDE SEQUENCE [LARGE SCALE GENOMIC DNA]</scope>
    <source>
        <strain evidence="1 2">RM3268</strain>
    </source>
</reference>
<dbReference type="Proteomes" id="UP000005709">
    <property type="component" value="Unassembled WGS sequence"/>
</dbReference>